<dbReference type="Proteomes" id="UP000190274">
    <property type="component" value="Chromosome H"/>
</dbReference>
<dbReference type="PROSITE" id="PS50003">
    <property type="entry name" value="PH_DOMAIN"/>
    <property type="match status" value="1"/>
</dbReference>
<dbReference type="InterPro" id="IPR001849">
    <property type="entry name" value="PH_domain"/>
</dbReference>
<evidence type="ECO:0000256" key="1">
    <source>
        <dbReference type="ARBA" id="ARBA00022723"/>
    </source>
</evidence>
<dbReference type="OrthoDB" id="10266696at2759"/>
<keyword evidence="5" id="KW-0963">Cytoplasm</keyword>
<dbReference type="InterPro" id="IPR011993">
    <property type="entry name" value="PH-like_dom_sf"/>
</dbReference>
<keyword evidence="5" id="KW-0343">GTPase activation</keyword>
<comment type="subcellular location">
    <subcellularLocation>
        <location evidence="5">Cytoplasm</location>
    </subcellularLocation>
</comment>
<feature type="compositionally biased region" description="Basic residues" evidence="6">
    <location>
        <begin position="830"/>
        <end position="842"/>
    </location>
</feature>
<feature type="domain" description="Arf-GAP" evidence="8">
    <location>
        <begin position="535"/>
        <end position="658"/>
    </location>
</feature>
<dbReference type="SMART" id="SM00233">
    <property type="entry name" value="PH"/>
    <property type="match status" value="1"/>
</dbReference>
<dbReference type="InterPro" id="IPR038508">
    <property type="entry name" value="ArfGAP_dom_sf"/>
</dbReference>
<name>A0A1G4JZ00_9SACH</name>
<evidence type="ECO:0000256" key="3">
    <source>
        <dbReference type="ARBA" id="ARBA00022833"/>
    </source>
</evidence>
<dbReference type="PANTHER" id="PTHR23180:SF160">
    <property type="entry name" value="ADP-RIBOSYLATION FACTOR GTPASE-ACTIVATING PROTEIN EFFECTOR PROTEIN 1"/>
    <property type="match status" value="1"/>
</dbReference>
<dbReference type="PROSITE" id="PS50115">
    <property type="entry name" value="ARFGAP"/>
    <property type="match status" value="1"/>
</dbReference>
<dbReference type="SMART" id="SM00105">
    <property type="entry name" value="ArfGap"/>
    <property type="match status" value="1"/>
</dbReference>
<keyword evidence="5" id="KW-0677">Repeat</keyword>
<dbReference type="GO" id="GO:0005768">
    <property type="term" value="C:endosome"/>
    <property type="evidence" value="ECO:0007669"/>
    <property type="project" value="TreeGrafter"/>
</dbReference>
<gene>
    <name evidence="9" type="ORF">LADA_0H00782G</name>
</gene>
<feature type="region of interest" description="Disordered" evidence="6">
    <location>
        <begin position="780"/>
        <end position="842"/>
    </location>
</feature>
<dbReference type="InterPro" id="IPR001164">
    <property type="entry name" value="ArfGAP_dom"/>
</dbReference>
<dbReference type="GO" id="GO:0008270">
    <property type="term" value="F:zinc ion binding"/>
    <property type="evidence" value="ECO:0007669"/>
    <property type="project" value="UniProtKB-KW"/>
</dbReference>
<evidence type="ECO:0000256" key="6">
    <source>
        <dbReference type="SAM" id="MobiDB-lite"/>
    </source>
</evidence>
<dbReference type="InterPro" id="IPR045258">
    <property type="entry name" value="ACAP1/2/3-like"/>
</dbReference>
<dbReference type="Gene3D" id="2.30.29.30">
    <property type="entry name" value="Pleckstrin-homology domain (PH domain)/Phosphotyrosine-binding domain (PTB)"/>
    <property type="match status" value="1"/>
</dbReference>
<dbReference type="PANTHER" id="PTHR23180">
    <property type="entry name" value="CENTAURIN/ARF"/>
    <property type="match status" value="1"/>
</dbReference>
<dbReference type="Gene3D" id="1.10.220.150">
    <property type="entry name" value="Arf GTPase activating protein"/>
    <property type="match status" value="1"/>
</dbReference>
<dbReference type="AlphaFoldDB" id="A0A1G4JZ00"/>
<evidence type="ECO:0000313" key="10">
    <source>
        <dbReference type="Proteomes" id="UP000190274"/>
    </source>
</evidence>
<keyword evidence="5" id="KW-0040">ANK repeat</keyword>
<evidence type="ECO:0000256" key="5">
    <source>
        <dbReference type="RuleBase" id="RU369028"/>
    </source>
</evidence>
<dbReference type="Gene3D" id="1.20.1270.60">
    <property type="entry name" value="Arfaptin homology (AH) domain/BAR domain"/>
    <property type="match status" value="1"/>
</dbReference>
<dbReference type="CDD" id="cd00821">
    <property type="entry name" value="PH"/>
    <property type="match status" value="1"/>
</dbReference>
<dbReference type="SUPFAM" id="SSF50729">
    <property type="entry name" value="PH domain-like"/>
    <property type="match status" value="1"/>
</dbReference>
<feature type="region of interest" description="Disordered" evidence="6">
    <location>
        <begin position="141"/>
        <end position="182"/>
    </location>
</feature>
<evidence type="ECO:0000259" key="7">
    <source>
        <dbReference type="PROSITE" id="PS50003"/>
    </source>
</evidence>
<feature type="domain" description="PH" evidence="7">
    <location>
        <begin position="418"/>
        <end position="517"/>
    </location>
</feature>
<keyword evidence="1 5" id="KW-0479">Metal-binding</keyword>
<dbReference type="Pfam" id="PF00169">
    <property type="entry name" value="PH"/>
    <property type="match status" value="1"/>
</dbReference>
<dbReference type="InterPro" id="IPR027267">
    <property type="entry name" value="AH/BAR_dom_sf"/>
</dbReference>
<evidence type="ECO:0000256" key="4">
    <source>
        <dbReference type="PROSITE-ProRule" id="PRU00288"/>
    </source>
</evidence>
<dbReference type="CDD" id="cd08204">
    <property type="entry name" value="ArfGap"/>
    <property type="match status" value="1"/>
</dbReference>
<sequence>MGANTSLLKLCGEVSEFLVDLSPTCSTAPPRFILYPPAQRQLAVLAVPGAAEFSVKCVLPPVSSTSGPGQQNPKIHIHCTASHDSVLSRVPVSDQPAVDQQHLSFRVSLETILAKPGLHTVDVQVQGVSLFTLAVWVDQQPPQRAEGTRSPASTLPSRSPSATSSISVSNSPSPGSQPSLQYPFQSDGPQFRSFISHCENLIPTIRQSLKYTQEKSVKVADFISTTRTEIAGLISCVMELDTLSQTLPHQFHNVLTALVSALRTQLESFSHLQSNLQQYISSSITDYLHFLDPKVLSTRRKQYHDQAKLFYSYMGKNLSKADSTKLAKKVQFELQRFDYFVYLTELIDGSHARQFLYELSQFANVASNMDLSALVKQTLVYQKNHKSSKKNLNSIRARISNSKSFSNFSNQVTATTHRVHREGILWTYKGHGKSSGWHKQWVVLKGSILSEYSDWKTQGKKLSHSPLKLTFACIRRQDSGNDTGFEIITTGGTTRAFRAESKSELDQWLQALQIAVGTESNPVDDEPSSASSNKTNAAEVVFSVDKSNSTCCDCGATSQVEWISINLLCVVCINCSAAHRSLGAHVSKIRSLKLDSFTSNEVLELMKFVCNNNVNSIYEAELPEKLLEPLSSNDLRATFITDKYGKKKYVTPLEEKDTEGIQKRLTHNLIKSIHLNSIYLLQQCIAQGVDLNQTPLEQGEGVFQYSLKHYEGTRTHPVFFITEFLLLNGLQVKGLPQDPSTLTKPELEYWDAKAETNGVYNLGAISRSATISNVKRPELTHIDTSGVHKLSQKSSSTPERSENSSKRWSIGGPMPSSTSASNITANSKNRGIRFPKVHGGKT</sequence>
<dbReference type="GO" id="GO:0005802">
    <property type="term" value="C:trans-Golgi network"/>
    <property type="evidence" value="ECO:0007669"/>
    <property type="project" value="TreeGrafter"/>
</dbReference>
<comment type="function">
    <text evidence="5">GTPase-activating protein for the ADP ribosylation factor family.</text>
</comment>
<proteinExistence type="predicted"/>
<dbReference type="InterPro" id="IPR037278">
    <property type="entry name" value="ARFGAP/RecO"/>
</dbReference>
<organism evidence="9 10">
    <name type="scientific">Lachancea dasiensis</name>
    <dbReference type="NCBI Taxonomy" id="1072105"/>
    <lineage>
        <taxon>Eukaryota</taxon>
        <taxon>Fungi</taxon>
        <taxon>Dikarya</taxon>
        <taxon>Ascomycota</taxon>
        <taxon>Saccharomycotina</taxon>
        <taxon>Saccharomycetes</taxon>
        <taxon>Saccharomycetales</taxon>
        <taxon>Saccharomycetaceae</taxon>
        <taxon>Lachancea</taxon>
    </lineage>
</organism>
<evidence type="ECO:0000313" key="9">
    <source>
        <dbReference type="EMBL" id="SCU96410.1"/>
    </source>
</evidence>
<protein>
    <recommendedName>
        <fullName evidence="5">ADP-ribosylation factor GTPase-activating protein</fullName>
    </recommendedName>
</protein>
<dbReference type="EMBL" id="LT598461">
    <property type="protein sequence ID" value="SCU96410.1"/>
    <property type="molecule type" value="Genomic_DNA"/>
</dbReference>
<dbReference type="SUPFAM" id="SSF103657">
    <property type="entry name" value="BAR/IMD domain-like"/>
    <property type="match status" value="1"/>
</dbReference>
<reference evidence="9 10" key="1">
    <citation type="submission" date="2016-03" db="EMBL/GenBank/DDBJ databases">
        <authorList>
            <person name="Devillers H."/>
        </authorList>
    </citation>
    <scope>NUCLEOTIDE SEQUENCE [LARGE SCALE GENOMIC DNA]</scope>
    <source>
        <strain evidence="9">CBS 10888</strain>
    </source>
</reference>
<dbReference type="STRING" id="1266660.A0A1G4JZ00"/>
<dbReference type="SUPFAM" id="SSF57863">
    <property type="entry name" value="ArfGap/RecO-like zinc finger"/>
    <property type="match status" value="1"/>
</dbReference>
<keyword evidence="10" id="KW-1185">Reference proteome</keyword>
<dbReference type="Pfam" id="PF01412">
    <property type="entry name" value="ArfGap"/>
    <property type="match status" value="1"/>
</dbReference>
<keyword evidence="2 4" id="KW-0863">Zinc-finger</keyword>
<evidence type="ECO:0000256" key="2">
    <source>
        <dbReference type="ARBA" id="ARBA00022771"/>
    </source>
</evidence>
<feature type="compositionally biased region" description="Low complexity" evidence="6">
    <location>
        <begin position="816"/>
        <end position="827"/>
    </location>
</feature>
<keyword evidence="3 5" id="KW-0862">Zinc</keyword>
<dbReference type="GO" id="GO:0005096">
    <property type="term" value="F:GTPase activator activity"/>
    <property type="evidence" value="ECO:0007669"/>
    <property type="project" value="UniProtKB-KW"/>
</dbReference>
<accession>A0A1G4JZ00</accession>
<feature type="compositionally biased region" description="Low complexity" evidence="6">
    <location>
        <begin position="150"/>
        <end position="179"/>
    </location>
</feature>
<dbReference type="GO" id="GO:0006891">
    <property type="term" value="P:intra-Golgi vesicle-mediated transport"/>
    <property type="evidence" value="ECO:0007669"/>
    <property type="project" value="TreeGrafter"/>
</dbReference>
<evidence type="ECO:0000259" key="8">
    <source>
        <dbReference type="PROSITE" id="PS50115"/>
    </source>
</evidence>